<evidence type="ECO:0000256" key="2">
    <source>
        <dbReference type="SAM" id="SignalP"/>
    </source>
</evidence>
<evidence type="ECO:0008006" key="5">
    <source>
        <dbReference type="Google" id="ProtNLM"/>
    </source>
</evidence>
<evidence type="ECO:0000256" key="1">
    <source>
        <dbReference type="SAM" id="MobiDB-lite"/>
    </source>
</evidence>
<feature type="region of interest" description="Disordered" evidence="1">
    <location>
        <begin position="25"/>
        <end position="79"/>
    </location>
</feature>
<proteinExistence type="predicted"/>
<name>A0ABN8IDS7_9NEOP</name>
<accession>A0ABN8IDS7</accession>
<protein>
    <recommendedName>
        <fullName evidence="5">Secreted protein</fullName>
    </recommendedName>
</protein>
<evidence type="ECO:0000313" key="3">
    <source>
        <dbReference type="EMBL" id="CAH2051933.1"/>
    </source>
</evidence>
<reference evidence="3" key="1">
    <citation type="submission" date="2022-03" db="EMBL/GenBank/DDBJ databases">
        <authorList>
            <person name="Martin H S."/>
        </authorList>
    </citation>
    <scope>NUCLEOTIDE SEQUENCE</scope>
</reference>
<feature type="chain" id="PRO_5045358816" description="Secreted protein" evidence="2">
    <location>
        <begin position="24"/>
        <end position="79"/>
    </location>
</feature>
<keyword evidence="4" id="KW-1185">Reference proteome</keyword>
<gene>
    <name evidence="3" type="ORF">IPOD504_LOCUS8005</name>
</gene>
<evidence type="ECO:0000313" key="4">
    <source>
        <dbReference type="Proteomes" id="UP000837857"/>
    </source>
</evidence>
<organism evidence="3 4">
    <name type="scientific">Iphiclides podalirius</name>
    <name type="common">scarce swallowtail</name>
    <dbReference type="NCBI Taxonomy" id="110791"/>
    <lineage>
        <taxon>Eukaryota</taxon>
        <taxon>Metazoa</taxon>
        <taxon>Ecdysozoa</taxon>
        <taxon>Arthropoda</taxon>
        <taxon>Hexapoda</taxon>
        <taxon>Insecta</taxon>
        <taxon>Pterygota</taxon>
        <taxon>Neoptera</taxon>
        <taxon>Endopterygota</taxon>
        <taxon>Lepidoptera</taxon>
        <taxon>Glossata</taxon>
        <taxon>Ditrysia</taxon>
        <taxon>Papilionoidea</taxon>
        <taxon>Papilionidae</taxon>
        <taxon>Papilioninae</taxon>
        <taxon>Iphiclides</taxon>
    </lineage>
</organism>
<feature type="non-terminal residue" evidence="3">
    <location>
        <position position="1"/>
    </location>
</feature>
<keyword evidence="2" id="KW-0732">Signal</keyword>
<dbReference type="Proteomes" id="UP000837857">
    <property type="component" value="Chromosome 20"/>
</dbReference>
<feature type="signal peptide" evidence="2">
    <location>
        <begin position="1"/>
        <end position="23"/>
    </location>
</feature>
<feature type="compositionally biased region" description="Basic and acidic residues" evidence="1">
    <location>
        <begin position="63"/>
        <end position="79"/>
    </location>
</feature>
<sequence length="79" mass="9063">MIIHIWWCSAFLVLHFHFALSDALPHSPEEMQKRTGRRRRLSAVAATRPNMRPSHSPTAGDESAMRKTKPPDISERTIE</sequence>
<dbReference type="EMBL" id="OW152832">
    <property type="protein sequence ID" value="CAH2051933.1"/>
    <property type="molecule type" value="Genomic_DNA"/>
</dbReference>